<dbReference type="EMBL" id="FNSN01000004">
    <property type="protein sequence ID" value="SEC79670.1"/>
    <property type="molecule type" value="Genomic_DNA"/>
</dbReference>
<evidence type="ECO:0000313" key="3">
    <source>
        <dbReference type="EMBL" id="SEB44892.1"/>
    </source>
</evidence>
<protein>
    <submittedName>
        <fullName evidence="2">Uncharacterized protein</fullName>
    </submittedName>
</protein>
<evidence type="ECO:0000313" key="5">
    <source>
        <dbReference type="EMBL" id="SEC96553.1"/>
    </source>
</evidence>
<sequence length="464" mass="47868">MPVDNSFIPRPFGVTDARNRVDELARKQQALDGANRNSSSTIPPGGTLRVEGGVLVPGGQISVTGGGNISTTADGIDRYTNQPIKVSTSLGNREVIEPWTGLPVLRPGIWLANTSYQTDPANMASLTSRYGDNIEIQSLNYTDSEGRRWRSAANIDPAGASLYWSRQDGDPASPSTGGTSQSGGLSVSLDSALSVATYVRNAAPDDPAVIHTNTALSMRPWGGQMGPPDGLQIRYEQSDYNGTYINKGLFKFDKDGLMTLHSEKGANKVDVIHTGDGVLTLKGSNSVNVVGTFTVNGSPVGGAVTSVAGRTGDVVLAGTDIPAATTSAPGAMSAADKAKLNGLGTESIVSALSPAGWNVGGSIFVEPLAGETKITIALVPKYTGANVTITTTAYTSMGTVLPSAAMSSTADSPYVLTQVVGAGLNNQAIAFVNLATGAASIRAVGANFTLASGALFTISYTYKR</sequence>
<dbReference type="STRING" id="156980.SAMN04489745_0009"/>
<dbReference type="Proteomes" id="UP000182652">
    <property type="component" value="Unassembled WGS sequence"/>
</dbReference>
<dbReference type="EMBL" id="FNSN01000009">
    <property type="protein sequence ID" value="SED00165.1"/>
    <property type="molecule type" value="Genomic_DNA"/>
</dbReference>
<evidence type="ECO:0000313" key="2">
    <source>
        <dbReference type="EMBL" id="SEB28837.1"/>
    </source>
</evidence>
<keyword evidence="7" id="KW-1185">Reference proteome</keyword>
<dbReference type="AlphaFoldDB" id="A0A1H4I429"/>
<organism evidence="2 7">
    <name type="scientific">Arthrobacter woluwensis</name>
    <dbReference type="NCBI Taxonomy" id="156980"/>
    <lineage>
        <taxon>Bacteria</taxon>
        <taxon>Bacillati</taxon>
        <taxon>Actinomycetota</taxon>
        <taxon>Actinomycetes</taxon>
        <taxon>Micrococcales</taxon>
        <taxon>Micrococcaceae</taxon>
        <taxon>Arthrobacter</taxon>
    </lineage>
</organism>
<dbReference type="EMBL" id="FNSN01000001">
    <property type="protein sequence ID" value="SEB28837.1"/>
    <property type="molecule type" value="Genomic_DNA"/>
</dbReference>
<dbReference type="EMBL" id="FNSN01000006">
    <property type="protein sequence ID" value="SEC96553.1"/>
    <property type="molecule type" value="Genomic_DNA"/>
</dbReference>
<accession>A0A1H4I429</accession>
<gene>
    <name evidence="2" type="ORF">SAMN04489745_0009</name>
    <name evidence="3" type="ORF">SAMN04489745_0141</name>
    <name evidence="4" type="ORF">SAMN04489745_3180</name>
    <name evidence="5" type="ORF">SAMN04489745_3571</name>
    <name evidence="6" type="ORF">SAMN04489745_3655</name>
</gene>
<feature type="region of interest" description="Disordered" evidence="1">
    <location>
        <begin position="163"/>
        <end position="184"/>
    </location>
</feature>
<proteinExistence type="predicted"/>
<name>A0A1H4I429_9MICC</name>
<evidence type="ECO:0000313" key="4">
    <source>
        <dbReference type="EMBL" id="SEC79670.1"/>
    </source>
</evidence>
<evidence type="ECO:0000256" key="1">
    <source>
        <dbReference type="SAM" id="MobiDB-lite"/>
    </source>
</evidence>
<feature type="compositionally biased region" description="Low complexity" evidence="1">
    <location>
        <begin position="173"/>
        <end position="184"/>
    </location>
</feature>
<reference evidence="2 7" key="1">
    <citation type="submission" date="2016-10" db="EMBL/GenBank/DDBJ databases">
        <authorList>
            <person name="de Groot N.N."/>
        </authorList>
    </citation>
    <scope>NUCLEOTIDE SEQUENCE [LARGE SCALE GENOMIC DNA]</scope>
    <source>
        <strain evidence="2 7">DSM 10495</strain>
    </source>
</reference>
<evidence type="ECO:0000313" key="7">
    <source>
        <dbReference type="Proteomes" id="UP000182652"/>
    </source>
</evidence>
<dbReference type="EMBL" id="FNSN01000003">
    <property type="protein sequence ID" value="SEB44892.1"/>
    <property type="molecule type" value="Genomic_DNA"/>
</dbReference>
<evidence type="ECO:0000313" key="6">
    <source>
        <dbReference type="EMBL" id="SED00165.1"/>
    </source>
</evidence>